<dbReference type="Pfam" id="PF00072">
    <property type="entry name" value="Response_reg"/>
    <property type="match status" value="1"/>
</dbReference>
<evidence type="ECO:0000259" key="6">
    <source>
        <dbReference type="PROSITE" id="PS50043"/>
    </source>
</evidence>
<dbReference type="GO" id="GO:0003677">
    <property type="term" value="F:DNA binding"/>
    <property type="evidence" value="ECO:0007669"/>
    <property type="project" value="UniProtKB-KW"/>
</dbReference>
<dbReference type="GO" id="GO:0000160">
    <property type="term" value="P:phosphorelay signal transduction system"/>
    <property type="evidence" value="ECO:0007669"/>
    <property type="project" value="InterPro"/>
</dbReference>
<keyword evidence="1 5" id="KW-0597">Phosphoprotein</keyword>
<protein>
    <submittedName>
        <fullName evidence="8">DNA-binding response regulator</fullName>
    </submittedName>
</protein>
<keyword evidence="2" id="KW-0805">Transcription regulation</keyword>
<dbReference type="SUPFAM" id="SSF52172">
    <property type="entry name" value="CheY-like"/>
    <property type="match status" value="1"/>
</dbReference>
<dbReference type="EMBL" id="BSFN01000007">
    <property type="protein sequence ID" value="GLK89826.1"/>
    <property type="molecule type" value="Genomic_DNA"/>
</dbReference>
<reference evidence="8" key="1">
    <citation type="journal article" date="2014" name="Int. J. Syst. Evol. Microbiol.">
        <title>Complete genome sequence of Corynebacterium casei LMG S-19264T (=DSM 44701T), isolated from a smear-ripened cheese.</title>
        <authorList>
            <consortium name="US DOE Joint Genome Institute (JGI-PGF)"/>
            <person name="Walter F."/>
            <person name="Albersmeier A."/>
            <person name="Kalinowski J."/>
            <person name="Ruckert C."/>
        </authorList>
    </citation>
    <scope>NUCLEOTIDE SEQUENCE</scope>
    <source>
        <strain evidence="8">VKM B-2935</strain>
    </source>
</reference>
<reference evidence="8" key="2">
    <citation type="submission" date="2023-01" db="EMBL/GenBank/DDBJ databases">
        <authorList>
            <person name="Sun Q."/>
            <person name="Evtushenko L."/>
        </authorList>
    </citation>
    <scope>NUCLEOTIDE SEQUENCE</scope>
    <source>
        <strain evidence="8">VKM B-2935</strain>
    </source>
</reference>
<feature type="domain" description="Response regulatory" evidence="7">
    <location>
        <begin position="4"/>
        <end position="120"/>
    </location>
</feature>
<evidence type="ECO:0000256" key="5">
    <source>
        <dbReference type="PROSITE-ProRule" id="PRU00169"/>
    </source>
</evidence>
<keyword evidence="4" id="KW-0804">Transcription</keyword>
<dbReference type="CDD" id="cd17535">
    <property type="entry name" value="REC_NarL-like"/>
    <property type="match status" value="1"/>
</dbReference>
<dbReference type="SMART" id="SM00421">
    <property type="entry name" value="HTH_LUXR"/>
    <property type="match status" value="1"/>
</dbReference>
<dbReference type="PRINTS" id="PR00038">
    <property type="entry name" value="HTHLUXR"/>
</dbReference>
<name>A0A9W6K7T9_9PSED</name>
<evidence type="ECO:0000313" key="9">
    <source>
        <dbReference type="Proteomes" id="UP001143328"/>
    </source>
</evidence>
<evidence type="ECO:0000256" key="3">
    <source>
        <dbReference type="ARBA" id="ARBA00023125"/>
    </source>
</evidence>
<feature type="modified residue" description="4-aspartylphosphate" evidence="5">
    <location>
        <position position="55"/>
    </location>
</feature>
<keyword evidence="3 8" id="KW-0238">DNA-binding</keyword>
<gene>
    <name evidence="8" type="ORF">GCM10017655_28880</name>
</gene>
<dbReference type="PROSITE" id="PS50043">
    <property type="entry name" value="HTH_LUXR_2"/>
    <property type="match status" value="1"/>
</dbReference>
<dbReference type="PANTHER" id="PTHR43214:SF41">
    <property type="entry name" value="NITRATE_NITRITE RESPONSE REGULATOR PROTEIN NARP"/>
    <property type="match status" value="1"/>
</dbReference>
<evidence type="ECO:0000256" key="2">
    <source>
        <dbReference type="ARBA" id="ARBA00023015"/>
    </source>
</evidence>
<dbReference type="SUPFAM" id="SSF46894">
    <property type="entry name" value="C-terminal effector domain of the bipartite response regulators"/>
    <property type="match status" value="1"/>
</dbReference>
<dbReference type="InterPro" id="IPR058245">
    <property type="entry name" value="NreC/VraR/RcsB-like_REC"/>
</dbReference>
<dbReference type="InterPro" id="IPR016032">
    <property type="entry name" value="Sig_transdc_resp-reg_C-effctor"/>
</dbReference>
<dbReference type="Proteomes" id="UP001143328">
    <property type="component" value="Unassembled WGS sequence"/>
</dbReference>
<dbReference type="AlphaFoldDB" id="A0A9W6K7T9"/>
<dbReference type="Gene3D" id="3.40.50.2300">
    <property type="match status" value="1"/>
</dbReference>
<evidence type="ECO:0000256" key="4">
    <source>
        <dbReference type="ARBA" id="ARBA00023163"/>
    </source>
</evidence>
<dbReference type="InterPro" id="IPR000792">
    <property type="entry name" value="Tscrpt_reg_LuxR_C"/>
</dbReference>
<organism evidence="8 9">
    <name type="scientific">Pseudomonas turukhanskensis</name>
    <dbReference type="NCBI Taxonomy" id="1806536"/>
    <lineage>
        <taxon>Bacteria</taxon>
        <taxon>Pseudomonadati</taxon>
        <taxon>Pseudomonadota</taxon>
        <taxon>Gammaproteobacteria</taxon>
        <taxon>Pseudomonadales</taxon>
        <taxon>Pseudomonadaceae</taxon>
        <taxon>Pseudomonas</taxon>
    </lineage>
</organism>
<proteinExistence type="predicted"/>
<dbReference type="CDD" id="cd06170">
    <property type="entry name" value="LuxR_C_like"/>
    <property type="match status" value="1"/>
</dbReference>
<accession>A0A9W6K7T9</accession>
<dbReference type="RefSeq" id="WP_271196012.1">
    <property type="nucleotide sequence ID" value="NZ_BSFN01000007.1"/>
</dbReference>
<feature type="domain" description="HTH luxR-type" evidence="6">
    <location>
        <begin position="145"/>
        <end position="210"/>
    </location>
</feature>
<evidence type="ECO:0000313" key="8">
    <source>
        <dbReference type="EMBL" id="GLK89826.1"/>
    </source>
</evidence>
<comment type="caution">
    <text evidence="8">The sequence shown here is derived from an EMBL/GenBank/DDBJ whole genome shotgun (WGS) entry which is preliminary data.</text>
</comment>
<keyword evidence="9" id="KW-1185">Reference proteome</keyword>
<dbReference type="InterPro" id="IPR039420">
    <property type="entry name" value="WalR-like"/>
</dbReference>
<dbReference type="InterPro" id="IPR011006">
    <property type="entry name" value="CheY-like_superfamily"/>
</dbReference>
<dbReference type="Pfam" id="PF00196">
    <property type="entry name" value="GerE"/>
    <property type="match status" value="1"/>
</dbReference>
<dbReference type="InterPro" id="IPR001789">
    <property type="entry name" value="Sig_transdc_resp-reg_receiver"/>
</dbReference>
<dbReference type="GO" id="GO:0006355">
    <property type="term" value="P:regulation of DNA-templated transcription"/>
    <property type="evidence" value="ECO:0007669"/>
    <property type="project" value="InterPro"/>
</dbReference>
<sequence>MSCRLLLADDHALIRVGVRAMVNTLPGYEVVGEAEDGRQTVQMARQLQPDIILLDVSMHGVSGLEALQELAIAVPDARVLMLSMHAEAEVVLSALEKGARGYLLKDAAVDELHQALNAVGRGQRYLSSAIAEPVIEQALARSQPHVPAAQSLTERQIEILRLISRGVTTRLIAEGLGLSVKTVEAHRAQIMKRLHIHDVAGLVLYAVREGIVDPDD</sequence>
<dbReference type="PROSITE" id="PS50110">
    <property type="entry name" value="RESPONSE_REGULATORY"/>
    <property type="match status" value="1"/>
</dbReference>
<dbReference type="PANTHER" id="PTHR43214">
    <property type="entry name" value="TWO-COMPONENT RESPONSE REGULATOR"/>
    <property type="match status" value="1"/>
</dbReference>
<dbReference type="SMART" id="SM00448">
    <property type="entry name" value="REC"/>
    <property type="match status" value="1"/>
</dbReference>
<evidence type="ECO:0000259" key="7">
    <source>
        <dbReference type="PROSITE" id="PS50110"/>
    </source>
</evidence>
<evidence type="ECO:0000256" key="1">
    <source>
        <dbReference type="ARBA" id="ARBA00022553"/>
    </source>
</evidence>